<name>A0ABN9MH90_9NEOB</name>
<dbReference type="PANTHER" id="PTHR21301">
    <property type="entry name" value="REVERSE TRANSCRIPTASE"/>
    <property type="match status" value="1"/>
</dbReference>
<dbReference type="InterPro" id="IPR000477">
    <property type="entry name" value="RT_dom"/>
</dbReference>
<feature type="domain" description="Reverse transcriptase" evidence="2">
    <location>
        <begin position="451"/>
        <end position="681"/>
    </location>
</feature>
<dbReference type="PROSITE" id="PS50878">
    <property type="entry name" value="RT_POL"/>
    <property type="match status" value="1"/>
</dbReference>
<evidence type="ECO:0000259" key="2">
    <source>
        <dbReference type="PROSITE" id="PS50878"/>
    </source>
</evidence>
<protein>
    <recommendedName>
        <fullName evidence="2">Reverse transcriptase domain-containing protein</fullName>
    </recommendedName>
</protein>
<evidence type="ECO:0000256" key="1">
    <source>
        <dbReference type="SAM" id="MobiDB-lite"/>
    </source>
</evidence>
<feature type="compositionally biased region" description="Basic residues" evidence="1">
    <location>
        <begin position="221"/>
        <end position="242"/>
    </location>
</feature>
<sequence length="939" mass="109876">MEELSMEPGTFNYTTEDEERILGNIEGDATFLKIPSATEMRNKYINDCKRLISSQLHLTTLGQYLKERKIPRGLRSNIRPNLFSSNTTFRNRFMMISNKYAMDVMLLNVEFLQIEVKKLQTSVGDTGKKLQDLLNKDDWTVFKDKVDKDMSKIRGELEETKRKKWIRDTGDYETGHVYAWQTDNFKTTWRKRGYMNVNSCNVSNLYDMNYEFVSFRLNQRSSRKKRRGGRRQHRRQKENRKKQSTENTEPTEERTELVVNISHKILTGAQISVLSKGLNFSPCTHINWFQLQIDLERFLRQIKLREWFGDNKDISSEKLSEFDLRMVDLKNKSKFIPPTSSAVIKAFEEAVKLDIEQLRCKGVKEYKRPNILREEMEALEELVHDGDIIIKPADKGGAVVVMDKQAYVTEVMKQLSDEQVYGKLERDPKFSIQEEIKKCLEEALHACIINQELYNYLFEVNPRTPVLYITPKIHKTLVDPPGRPIVSGVGSVFNKMGIFLDKILNSITRKKAIHLENRVLLASFDVVLLYTSINHDGGLRAINRMLDARQYTPEGKSFLLTMLEIILRRNYFLFGDAFYTQKQGTAMGANMAPSYANLVMEVLEEDLVYVSHHFRYVLGWWRYIDDVFLLWTGTETELDEFHSYLNTVDLTIKFTLVKSWTEIQFLDVLVEQKNGQLITTLYVKDTDRNNLLLYDSQHPCSMKRSIPLSQLLRVRRIVRDEDTVDTTIDQLIKKFLNRGYPKRLLEQTKKKVMEKDRLQLICRESYGRNKRTLNRVPFVSTYSEESREISNIIKKHWTMLGRCLPNVPEFKMPPLYSYKRSRNIKDIIIRSDIGPKRKDTQRYLTGSKRNGCFPCLNCINCTYMVKGPTFVHPKTGKHFADCKYTEKDLKCKIIDAVPIQRRGGNRELILKKKELMWINELNTLRPGGLNADFKMHTII</sequence>
<gene>
    <name evidence="3" type="ORF">RIMI_LOCUS20523815</name>
</gene>
<dbReference type="PANTHER" id="PTHR21301:SF12">
    <property type="match status" value="1"/>
</dbReference>
<dbReference type="Pfam" id="PF26215">
    <property type="entry name" value="HTH_animal"/>
    <property type="match status" value="1"/>
</dbReference>
<comment type="caution">
    <text evidence="3">The sequence shown here is derived from an EMBL/GenBank/DDBJ whole genome shotgun (WGS) entry which is preliminary data.</text>
</comment>
<feature type="region of interest" description="Disordered" evidence="1">
    <location>
        <begin position="221"/>
        <end position="254"/>
    </location>
</feature>
<evidence type="ECO:0000313" key="3">
    <source>
        <dbReference type="EMBL" id="CAJ0965680.1"/>
    </source>
</evidence>
<dbReference type="EMBL" id="CAUEEQ010069002">
    <property type="protein sequence ID" value="CAJ0965680.1"/>
    <property type="molecule type" value="Genomic_DNA"/>
</dbReference>
<organism evidence="3 4">
    <name type="scientific">Ranitomeya imitator</name>
    <name type="common">mimic poison frog</name>
    <dbReference type="NCBI Taxonomy" id="111125"/>
    <lineage>
        <taxon>Eukaryota</taxon>
        <taxon>Metazoa</taxon>
        <taxon>Chordata</taxon>
        <taxon>Craniata</taxon>
        <taxon>Vertebrata</taxon>
        <taxon>Euteleostomi</taxon>
        <taxon>Amphibia</taxon>
        <taxon>Batrachia</taxon>
        <taxon>Anura</taxon>
        <taxon>Neobatrachia</taxon>
        <taxon>Hyloidea</taxon>
        <taxon>Dendrobatidae</taxon>
        <taxon>Dendrobatinae</taxon>
        <taxon>Ranitomeya</taxon>
    </lineage>
</organism>
<accession>A0ABN9MH90</accession>
<dbReference type="Proteomes" id="UP001176940">
    <property type="component" value="Unassembled WGS sequence"/>
</dbReference>
<dbReference type="InterPro" id="IPR058912">
    <property type="entry name" value="HTH_animal"/>
</dbReference>
<keyword evidence="4" id="KW-1185">Reference proteome</keyword>
<evidence type="ECO:0000313" key="4">
    <source>
        <dbReference type="Proteomes" id="UP001176940"/>
    </source>
</evidence>
<proteinExistence type="predicted"/>
<reference evidence="3" key="1">
    <citation type="submission" date="2023-07" db="EMBL/GenBank/DDBJ databases">
        <authorList>
            <person name="Stuckert A."/>
        </authorList>
    </citation>
    <scope>NUCLEOTIDE SEQUENCE</scope>
</reference>